<dbReference type="EMBL" id="SNRY01000316">
    <property type="protein sequence ID" value="KAA6342597.1"/>
    <property type="molecule type" value="Genomic_DNA"/>
</dbReference>
<comment type="caution">
    <text evidence="1">The sequence shown here is derived from an EMBL/GenBank/DDBJ whole genome shotgun (WGS) entry which is preliminary data.</text>
</comment>
<evidence type="ECO:0000313" key="1">
    <source>
        <dbReference type="EMBL" id="KAA6342597.1"/>
    </source>
</evidence>
<sequence length="73" mass="8290">MFIAYDVIKPYSTPTGLYGVIILFGYKHLKPSASTLPECNWAIQIQSKTYLSLNCISNFLKNSVYSSLNDFFL</sequence>
<name>A0A5J4S916_9ZZZZ</name>
<dbReference type="AlphaFoldDB" id="A0A5J4S916"/>
<proteinExistence type="predicted"/>
<accession>A0A5J4S916</accession>
<organism evidence="1">
    <name type="scientific">termite gut metagenome</name>
    <dbReference type="NCBI Taxonomy" id="433724"/>
    <lineage>
        <taxon>unclassified sequences</taxon>
        <taxon>metagenomes</taxon>
        <taxon>organismal metagenomes</taxon>
    </lineage>
</organism>
<reference evidence="1" key="1">
    <citation type="submission" date="2019-03" db="EMBL/GenBank/DDBJ databases">
        <title>Single cell metagenomics reveals metabolic interactions within the superorganism composed of flagellate Streblomastix strix and complex community of Bacteroidetes bacteria on its surface.</title>
        <authorList>
            <person name="Treitli S.C."/>
            <person name="Kolisko M."/>
            <person name="Husnik F."/>
            <person name="Keeling P."/>
            <person name="Hampl V."/>
        </authorList>
    </citation>
    <scope>NUCLEOTIDE SEQUENCE</scope>
    <source>
        <strain evidence="1">STM</strain>
    </source>
</reference>
<gene>
    <name evidence="1" type="ORF">EZS27_009667</name>
</gene>
<protein>
    <submittedName>
        <fullName evidence="1">Uncharacterized protein</fullName>
    </submittedName>
</protein>